<keyword evidence="1" id="KW-0812">Transmembrane</keyword>
<feature type="transmembrane region" description="Helical" evidence="1">
    <location>
        <begin position="35"/>
        <end position="68"/>
    </location>
</feature>
<evidence type="ECO:0008006" key="4">
    <source>
        <dbReference type="Google" id="ProtNLM"/>
    </source>
</evidence>
<dbReference type="RefSeq" id="WP_125741064.1">
    <property type="nucleotide sequence ID" value="NZ_RCOR01000018.1"/>
</dbReference>
<evidence type="ECO:0000256" key="1">
    <source>
        <dbReference type="SAM" id="Phobius"/>
    </source>
</evidence>
<accession>A0A3R9RIW5</accession>
<gene>
    <name evidence="2" type="ORF">D9Q81_02575</name>
</gene>
<evidence type="ECO:0000313" key="2">
    <source>
        <dbReference type="EMBL" id="RSN69508.1"/>
    </source>
</evidence>
<keyword evidence="1" id="KW-0472">Membrane</keyword>
<dbReference type="AlphaFoldDB" id="A0A3R9RIW5"/>
<proteinExistence type="predicted"/>
<dbReference type="EMBL" id="RCOR01000018">
    <property type="protein sequence ID" value="RSN69508.1"/>
    <property type="molecule type" value="Genomic_DNA"/>
</dbReference>
<evidence type="ECO:0000313" key="3">
    <source>
        <dbReference type="Proteomes" id="UP000278149"/>
    </source>
</evidence>
<feature type="transmembrane region" description="Helical" evidence="1">
    <location>
        <begin position="80"/>
        <end position="99"/>
    </location>
</feature>
<protein>
    <recommendedName>
        <fullName evidence="4">Energy-coupling factor transporter transmembrane protein EcfT</fullName>
    </recommendedName>
</protein>
<reference evidence="2 3" key="1">
    <citation type="submission" date="2018-10" db="EMBL/GenBank/DDBJ databases">
        <title>Co-occurring genomic capacity for anaerobic methane metabolism and dissimilatory sulfite reduction discovered in the Korarchaeota.</title>
        <authorList>
            <person name="Mckay L.J."/>
            <person name="Dlakic M."/>
            <person name="Fields M.W."/>
            <person name="Delmont T.O."/>
            <person name="Eren A.M."/>
            <person name="Jay Z.J."/>
            <person name="Klingelsmith K.B."/>
            <person name="Rusch D.B."/>
            <person name="Inskeep W.P."/>
        </authorList>
    </citation>
    <scope>NUCLEOTIDE SEQUENCE [LARGE SCALE GENOMIC DNA]</scope>
    <source>
        <strain evidence="2 3">WS</strain>
    </source>
</reference>
<keyword evidence="1" id="KW-1133">Transmembrane helix</keyword>
<name>A0A3R9RIW5_9CREN</name>
<organism evidence="2 3">
    <name type="scientific">Candidatus Korarchaeum cryptofilum</name>
    <dbReference type="NCBI Taxonomy" id="498846"/>
    <lineage>
        <taxon>Archaea</taxon>
        <taxon>Thermoproteota</taxon>
        <taxon>Candidatus Korarchaeia</taxon>
        <taxon>Candidatus Korarchaeales</taxon>
        <taxon>Candidatus Korarchaeaceae</taxon>
        <taxon>Candidatus Korarchaeum</taxon>
    </lineage>
</organism>
<sequence length="244" mass="27020">MRGIDRAFDGLIRAFSDWLSSIESSTGRLNANPTLSFLLCLFSVSISAFSVKLTQLIFSFLLTSILLFSSCGLRDLIRSLRISSLWFLFSLIIMIPRAFSSTETINGILIVPLRVATSIMTLSFLIQLLGFRRIMMGISKFIEPALGGNLGLAFEIMIIHIGRYLRSLNELILAKASRIIEGSVYDTLSIAASELFFRGPNDAFKASLVVEARSLNLEVRNSFRDTSILVAIAFSYLVPLFLGA</sequence>
<dbReference type="Proteomes" id="UP000278149">
    <property type="component" value="Unassembled WGS sequence"/>
</dbReference>
<feature type="transmembrane region" description="Helical" evidence="1">
    <location>
        <begin position="105"/>
        <end position="129"/>
    </location>
</feature>
<feature type="transmembrane region" description="Helical" evidence="1">
    <location>
        <begin position="226"/>
        <end position="243"/>
    </location>
</feature>
<comment type="caution">
    <text evidence="2">The sequence shown here is derived from an EMBL/GenBank/DDBJ whole genome shotgun (WGS) entry which is preliminary data.</text>
</comment>